<dbReference type="EMBL" id="MNCJ02000328">
    <property type="protein sequence ID" value="KAF5771527.1"/>
    <property type="molecule type" value="Genomic_DNA"/>
</dbReference>
<evidence type="ECO:0000256" key="4">
    <source>
        <dbReference type="ARBA" id="ARBA00022989"/>
    </source>
</evidence>
<evidence type="ECO:0000256" key="6">
    <source>
        <dbReference type="ARBA" id="ARBA00023180"/>
    </source>
</evidence>
<dbReference type="InterPro" id="IPR046956">
    <property type="entry name" value="RLP23-like"/>
</dbReference>
<keyword evidence="7" id="KW-0808">Transferase</keyword>
<organism evidence="7 8">
    <name type="scientific">Helianthus annuus</name>
    <name type="common">Common sunflower</name>
    <dbReference type="NCBI Taxonomy" id="4232"/>
    <lineage>
        <taxon>Eukaryota</taxon>
        <taxon>Viridiplantae</taxon>
        <taxon>Streptophyta</taxon>
        <taxon>Embryophyta</taxon>
        <taxon>Tracheophyta</taxon>
        <taxon>Spermatophyta</taxon>
        <taxon>Magnoliopsida</taxon>
        <taxon>eudicotyledons</taxon>
        <taxon>Gunneridae</taxon>
        <taxon>Pentapetalae</taxon>
        <taxon>asterids</taxon>
        <taxon>campanulids</taxon>
        <taxon>Asterales</taxon>
        <taxon>Asteraceae</taxon>
        <taxon>Asteroideae</taxon>
        <taxon>Heliantheae alliance</taxon>
        <taxon>Heliantheae</taxon>
        <taxon>Helianthus</taxon>
    </lineage>
</organism>
<dbReference type="PANTHER" id="PTHR48063:SF112">
    <property type="entry name" value="RECEPTOR LIKE PROTEIN 30-LIKE"/>
    <property type="match status" value="1"/>
</dbReference>
<dbReference type="Gramene" id="mRNA:HanXRQr2_Chr13g0565981">
    <property type="protein sequence ID" value="CDS:HanXRQr2_Chr13g0565981.1"/>
    <property type="gene ID" value="HanXRQr2_Chr13g0565981"/>
</dbReference>
<dbReference type="InterPro" id="IPR001611">
    <property type="entry name" value="Leu-rich_rpt"/>
</dbReference>
<dbReference type="Pfam" id="PF00560">
    <property type="entry name" value="LRR_1"/>
    <property type="match status" value="3"/>
</dbReference>
<keyword evidence="6" id="KW-0325">Glycoprotein</keyword>
<keyword evidence="8" id="KW-1185">Reference proteome</keyword>
<protein>
    <submittedName>
        <fullName evidence="7">Transferase</fullName>
        <ecNumber evidence="7">2.7.-.-</ecNumber>
    </submittedName>
</protein>
<keyword evidence="3" id="KW-0732">Signal</keyword>
<gene>
    <name evidence="7" type="ORF">HanXRQr2_Chr13g0565981</name>
</gene>
<dbReference type="PANTHER" id="PTHR48063">
    <property type="entry name" value="LRR RECEPTOR-LIKE KINASE"/>
    <property type="match status" value="1"/>
</dbReference>
<dbReference type="SUPFAM" id="SSF52058">
    <property type="entry name" value="L domain-like"/>
    <property type="match status" value="1"/>
</dbReference>
<evidence type="ECO:0000256" key="1">
    <source>
        <dbReference type="ARBA" id="ARBA00004479"/>
    </source>
</evidence>
<accession>A0A9K3EE49</accession>
<dbReference type="Proteomes" id="UP000215914">
    <property type="component" value="Unassembled WGS sequence"/>
</dbReference>
<keyword evidence="2" id="KW-0812">Transmembrane</keyword>
<dbReference type="GO" id="GO:0016020">
    <property type="term" value="C:membrane"/>
    <property type="evidence" value="ECO:0007669"/>
    <property type="project" value="UniProtKB-SubCell"/>
</dbReference>
<dbReference type="EC" id="2.7.-.-" evidence="7"/>
<keyword evidence="5" id="KW-0472">Membrane</keyword>
<dbReference type="Gene3D" id="3.80.10.10">
    <property type="entry name" value="Ribonuclease Inhibitor"/>
    <property type="match status" value="1"/>
</dbReference>
<name>A0A9K3EE49_HELAN</name>
<reference evidence="7" key="1">
    <citation type="journal article" date="2017" name="Nature">
        <title>The sunflower genome provides insights into oil metabolism, flowering and Asterid evolution.</title>
        <authorList>
            <person name="Badouin H."/>
            <person name="Gouzy J."/>
            <person name="Grassa C.J."/>
            <person name="Murat F."/>
            <person name="Staton S.E."/>
            <person name="Cottret L."/>
            <person name="Lelandais-Briere C."/>
            <person name="Owens G.L."/>
            <person name="Carrere S."/>
            <person name="Mayjonade B."/>
            <person name="Legrand L."/>
            <person name="Gill N."/>
            <person name="Kane N.C."/>
            <person name="Bowers J.E."/>
            <person name="Hubner S."/>
            <person name="Bellec A."/>
            <person name="Berard A."/>
            <person name="Berges H."/>
            <person name="Blanchet N."/>
            <person name="Boniface M.C."/>
            <person name="Brunel D."/>
            <person name="Catrice O."/>
            <person name="Chaidir N."/>
            <person name="Claudel C."/>
            <person name="Donnadieu C."/>
            <person name="Faraut T."/>
            <person name="Fievet G."/>
            <person name="Helmstetter N."/>
            <person name="King M."/>
            <person name="Knapp S.J."/>
            <person name="Lai Z."/>
            <person name="Le Paslier M.C."/>
            <person name="Lippi Y."/>
            <person name="Lorenzon L."/>
            <person name="Mandel J.R."/>
            <person name="Marage G."/>
            <person name="Marchand G."/>
            <person name="Marquand E."/>
            <person name="Bret-Mestries E."/>
            <person name="Morien E."/>
            <person name="Nambeesan S."/>
            <person name="Nguyen T."/>
            <person name="Pegot-Espagnet P."/>
            <person name="Pouilly N."/>
            <person name="Raftis F."/>
            <person name="Sallet E."/>
            <person name="Schiex T."/>
            <person name="Thomas J."/>
            <person name="Vandecasteele C."/>
            <person name="Vares D."/>
            <person name="Vear F."/>
            <person name="Vautrin S."/>
            <person name="Crespi M."/>
            <person name="Mangin B."/>
            <person name="Burke J.M."/>
            <person name="Salse J."/>
            <person name="Munos S."/>
            <person name="Vincourt P."/>
            <person name="Rieseberg L.H."/>
            <person name="Langlade N.B."/>
        </authorList>
    </citation>
    <scope>NUCLEOTIDE SEQUENCE</scope>
    <source>
        <tissue evidence="7">Leaves</tissue>
    </source>
</reference>
<sequence>MYFTLLEVLDLGENKFSGNIPEWIGEIKLIALRLHKNNFTGRIPHSLCKSFRLQILDLAHNNLRGSIPHCFGWHDEELGY</sequence>
<proteinExistence type="predicted"/>
<evidence type="ECO:0000256" key="5">
    <source>
        <dbReference type="ARBA" id="ARBA00023136"/>
    </source>
</evidence>
<comment type="caution">
    <text evidence="7">The sequence shown here is derived from an EMBL/GenBank/DDBJ whole genome shotgun (WGS) entry which is preliminary data.</text>
</comment>
<reference evidence="7" key="2">
    <citation type="submission" date="2020-06" db="EMBL/GenBank/DDBJ databases">
        <title>Helianthus annuus Genome sequencing and assembly Release 2.</title>
        <authorList>
            <person name="Gouzy J."/>
            <person name="Langlade N."/>
            <person name="Munos S."/>
        </authorList>
    </citation>
    <scope>NUCLEOTIDE SEQUENCE</scope>
    <source>
        <tissue evidence="7">Leaves</tissue>
    </source>
</reference>
<evidence type="ECO:0000256" key="2">
    <source>
        <dbReference type="ARBA" id="ARBA00022692"/>
    </source>
</evidence>
<dbReference type="AlphaFoldDB" id="A0A9K3EE49"/>
<dbReference type="InterPro" id="IPR032675">
    <property type="entry name" value="LRR_dom_sf"/>
</dbReference>
<evidence type="ECO:0000313" key="7">
    <source>
        <dbReference type="EMBL" id="KAF5771527.1"/>
    </source>
</evidence>
<comment type="subcellular location">
    <subcellularLocation>
        <location evidence="1">Membrane</location>
        <topology evidence="1">Single-pass type I membrane protein</topology>
    </subcellularLocation>
</comment>
<evidence type="ECO:0000256" key="3">
    <source>
        <dbReference type="ARBA" id="ARBA00022729"/>
    </source>
</evidence>
<keyword evidence="4" id="KW-1133">Transmembrane helix</keyword>
<dbReference type="GO" id="GO:0016740">
    <property type="term" value="F:transferase activity"/>
    <property type="evidence" value="ECO:0007669"/>
    <property type="project" value="UniProtKB-KW"/>
</dbReference>
<evidence type="ECO:0000313" key="8">
    <source>
        <dbReference type="Proteomes" id="UP000215914"/>
    </source>
</evidence>